<dbReference type="Pfam" id="PF13238">
    <property type="entry name" value="AAA_18"/>
    <property type="match status" value="1"/>
</dbReference>
<name>A0A6L9U259_9HYPH</name>
<accession>A0A6L9U259</accession>
<gene>
    <name evidence="1" type="ORF">GR212_08565</name>
</gene>
<reference evidence="1 2" key="1">
    <citation type="submission" date="2019-12" db="EMBL/GenBank/DDBJ databases">
        <title>Rhizobium genotypes associated with high levels of biological nitrogen fixation by grain legumes in a temperate-maritime cropping system.</title>
        <authorList>
            <person name="Maluk M."/>
            <person name="Francesc Ferrando Molina F."/>
            <person name="Lopez Del Egido L."/>
            <person name="Lafos M."/>
            <person name="Langarica-Fuentes A."/>
            <person name="Gebre Yohannes G."/>
            <person name="Young M.W."/>
            <person name="Martin P."/>
            <person name="Gantlett R."/>
            <person name="Kenicer G."/>
            <person name="Hawes C."/>
            <person name="Begg G.S."/>
            <person name="Quilliam R.S."/>
            <person name="Squire G.R."/>
            <person name="Poole P.S."/>
            <person name="Young P.W."/>
            <person name="Iannetta P.M."/>
            <person name="James E.K."/>
        </authorList>
    </citation>
    <scope>NUCLEOTIDE SEQUENCE [LARGE SCALE GENOMIC DNA]</scope>
    <source>
        <strain evidence="1 2">JHI1118</strain>
    </source>
</reference>
<protein>
    <submittedName>
        <fullName evidence="1">AAA family ATPase</fullName>
    </submittedName>
</protein>
<dbReference type="Gene3D" id="3.40.50.300">
    <property type="entry name" value="P-loop containing nucleotide triphosphate hydrolases"/>
    <property type="match status" value="1"/>
</dbReference>
<dbReference type="InterPro" id="IPR027417">
    <property type="entry name" value="P-loop_NTPase"/>
</dbReference>
<organism evidence="1 2">
    <name type="scientific">Rhizobium lusitanum</name>
    <dbReference type="NCBI Taxonomy" id="293958"/>
    <lineage>
        <taxon>Bacteria</taxon>
        <taxon>Pseudomonadati</taxon>
        <taxon>Pseudomonadota</taxon>
        <taxon>Alphaproteobacteria</taxon>
        <taxon>Hyphomicrobiales</taxon>
        <taxon>Rhizobiaceae</taxon>
        <taxon>Rhizobium/Agrobacterium group</taxon>
        <taxon>Rhizobium</taxon>
    </lineage>
</organism>
<dbReference type="RefSeq" id="WP_163986069.1">
    <property type="nucleotide sequence ID" value="NZ_WUEY01000003.1"/>
</dbReference>
<dbReference type="SUPFAM" id="SSF52540">
    <property type="entry name" value="P-loop containing nucleoside triphosphate hydrolases"/>
    <property type="match status" value="1"/>
</dbReference>
<sequence>MSLIILTGASGSGKTAIAGAVARDHAQTVTVYHFDSIGVPSLDVMIRDHGSPEAWQRDKTVEWLARLAPQLRKGRAVLLEGQMRPSFVREAAAAAKIDDYRLLLIDCDDATRAARLTVERGQPELADATMMNWAAYLRHEARSHGCAIIDTSGLSIRQGGDEVLKHLQS</sequence>
<dbReference type="EMBL" id="WUEY01000003">
    <property type="protein sequence ID" value="NEI69621.1"/>
    <property type="molecule type" value="Genomic_DNA"/>
</dbReference>
<comment type="caution">
    <text evidence="1">The sequence shown here is derived from an EMBL/GenBank/DDBJ whole genome shotgun (WGS) entry which is preliminary data.</text>
</comment>
<evidence type="ECO:0000313" key="1">
    <source>
        <dbReference type="EMBL" id="NEI69621.1"/>
    </source>
</evidence>
<dbReference type="Proteomes" id="UP000483035">
    <property type="component" value="Unassembled WGS sequence"/>
</dbReference>
<dbReference type="AlphaFoldDB" id="A0A6L9U259"/>
<evidence type="ECO:0000313" key="2">
    <source>
        <dbReference type="Proteomes" id="UP000483035"/>
    </source>
</evidence>
<proteinExistence type="predicted"/>